<evidence type="ECO:0000259" key="7">
    <source>
        <dbReference type="Pfam" id="PF14322"/>
    </source>
</evidence>
<dbReference type="AlphaFoldDB" id="A0A1G6Y3L9"/>
<comment type="subcellular location">
    <subcellularLocation>
        <location evidence="1">Cell outer membrane</location>
    </subcellularLocation>
</comment>
<keyword evidence="9" id="KW-1185">Reference proteome</keyword>
<keyword evidence="3" id="KW-0732">Signal</keyword>
<feature type="domain" description="RagB/SusD" evidence="6">
    <location>
        <begin position="359"/>
        <end position="667"/>
    </location>
</feature>
<evidence type="ECO:0000259" key="6">
    <source>
        <dbReference type="Pfam" id="PF07980"/>
    </source>
</evidence>
<dbReference type="STRING" id="390242.SAMN04488024_108124"/>
<evidence type="ECO:0000256" key="1">
    <source>
        <dbReference type="ARBA" id="ARBA00004442"/>
    </source>
</evidence>
<evidence type="ECO:0000256" key="5">
    <source>
        <dbReference type="ARBA" id="ARBA00023237"/>
    </source>
</evidence>
<keyword evidence="4" id="KW-0472">Membrane</keyword>
<dbReference type="Pfam" id="PF07980">
    <property type="entry name" value="SusD_RagB"/>
    <property type="match status" value="1"/>
</dbReference>
<dbReference type="Pfam" id="PF14322">
    <property type="entry name" value="SusD-like_3"/>
    <property type="match status" value="1"/>
</dbReference>
<comment type="similarity">
    <text evidence="2">Belongs to the SusD family.</text>
</comment>
<dbReference type="InterPro" id="IPR011990">
    <property type="entry name" value="TPR-like_helical_dom_sf"/>
</dbReference>
<keyword evidence="5" id="KW-0998">Cell outer membrane</keyword>
<evidence type="ECO:0000256" key="2">
    <source>
        <dbReference type="ARBA" id="ARBA00006275"/>
    </source>
</evidence>
<gene>
    <name evidence="8" type="ORF">SAMN04488024_108124</name>
</gene>
<evidence type="ECO:0000256" key="3">
    <source>
        <dbReference type="ARBA" id="ARBA00022729"/>
    </source>
</evidence>
<organism evidence="8 9">
    <name type="scientific">Pedobacter soli</name>
    <dbReference type="NCBI Taxonomy" id="390242"/>
    <lineage>
        <taxon>Bacteria</taxon>
        <taxon>Pseudomonadati</taxon>
        <taxon>Bacteroidota</taxon>
        <taxon>Sphingobacteriia</taxon>
        <taxon>Sphingobacteriales</taxon>
        <taxon>Sphingobacteriaceae</taxon>
        <taxon>Pedobacter</taxon>
    </lineage>
</organism>
<dbReference type="GO" id="GO:0009279">
    <property type="term" value="C:cell outer membrane"/>
    <property type="evidence" value="ECO:0007669"/>
    <property type="project" value="UniProtKB-SubCell"/>
</dbReference>
<dbReference type="InterPro" id="IPR012944">
    <property type="entry name" value="SusD_RagB_dom"/>
</dbReference>
<dbReference type="SUPFAM" id="SSF48452">
    <property type="entry name" value="TPR-like"/>
    <property type="match status" value="1"/>
</dbReference>
<accession>A0A1G6Y3L9</accession>
<dbReference type="Proteomes" id="UP000199455">
    <property type="component" value="Unassembled WGS sequence"/>
</dbReference>
<name>A0A1G6Y3L9_9SPHI</name>
<evidence type="ECO:0000313" key="9">
    <source>
        <dbReference type="Proteomes" id="UP000199455"/>
    </source>
</evidence>
<proteinExistence type="inferred from homology"/>
<evidence type="ECO:0000313" key="8">
    <source>
        <dbReference type="EMBL" id="SDD84307.1"/>
    </source>
</evidence>
<sequence>MKINNILFKKYMAKPGLAKLTAAALVIVLSVSSCKKYLDIVPDNVATIDNAFTLRNEAEKYLFTCYSFLPKDGEPLLNAGFMAGDEIWTSLDEREFISYGWRLARGGQGAENPLLDAWNGRYQGGGNVYNYNDNPGGDYGLFKAIRNCNIFLENVQDQSKIPDLSLNERERWIAEVKFLKAYYNFYLLRMYGPIPIVDTNIGISATEEEVRIKRMPFDECVNYISGLLDQAIPGLPQIITDKSTELGRITRPIALAIKAKLLLTAASPLFNGNTDYSNFRDKDGVVLFNTAYDANKWKKAADAAKAAIDAAEAAGFKLYQFPGTTFKLSDTTLRQLTIKGAVTERFNVNLEHVWANPNSRTFNMQRAAMPRLTSAVVVGSARQQLAPPLKIAEMFYSKNGVPINEDKTLDFTNKYTLRTAVKSERFYVKEGYTTARINFDREPRFYADLGFDGGIWYKYDSPTNSDEGTFVLEGKSNQVAGANNFGWYNETGYFIKKLVDWNMINGTNGASYRDYPWPEIRMADLYLMYAEALNETLAAPSADVYEYINRIRTRAGLPTVQNAWTNFSNNPGKYTTKDGMREIVQQERLIEMAFEGSRFWDIRRWKRAAEMFNQPITGWSVYQPTSAEYYRVRTIFNQNFVAPRDYLWPLRAYDLTVNPKLVQNPGW</sequence>
<reference evidence="9" key="1">
    <citation type="submission" date="2016-10" db="EMBL/GenBank/DDBJ databases">
        <authorList>
            <person name="Varghese N."/>
            <person name="Submissions S."/>
        </authorList>
    </citation>
    <scope>NUCLEOTIDE SEQUENCE [LARGE SCALE GENOMIC DNA]</scope>
    <source>
        <strain evidence="9">DSM 18609</strain>
    </source>
</reference>
<dbReference type="InterPro" id="IPR033985">
    <property type="entry name" value="SusD-like_N"/>
</dbReference>
<protein>
    <submittedName>
        <fullName evidence="8">Starch-binding associating with outer membrane</fullName>
    </submittedName>
</protein>
<feature type="domain" description="SusD-like N-terminal" evidence="7">
    <location>
        <begin position="134"/>
        <end position="262"/>
    </location>
</feature>
<dbReference type="Gene3D" id="1.25.40.390">
    <property type="match status" value="1"/>
</dbReference>
<dbReference type="EMBL" id="FMZH01000008">
    <property type="protein sequence ID" value="SDD84307.1"/>
    <property type="molecule type" value="Genomic_DNA"/>
</dbReference>
<evidence type="ECO:0000256" key="4">
    <source>
        <dbReference type="ARBA" id="ARBA00023136"/>
    </source>
</evidence>
<dbReference type="PROSITE" id="PS51257">
    <property type="entry name" value="PROKAR_LIPOPROTEIN"/>
    <property type="match status" value="1"/>
</dbReference>
<dbReference type="RefSeq" id="WP_244154691.1">
    <property type="nucleotide sequence ID" value="NZ_FMZH01000008.1"/>
</dbReference>